<dbReference type="SUPFAM" id="SSF57850">
    <property type="entry name" value="RING/U-box"/>
    <property type="match status" value="1"/>
</dbReference>
<keyword evidence="10" id="KW-0256">Endoplasmic reticulum</keyword>
<keyword evidence="8 10" id="KW-0862">Zinc</keyword>
<dbReference type="InterPro" id="IPR018957">
    <property type="entry name" value="Znf_C3HC4_RING-type"/>
</dbReference>
<dbReference type="Pfam" id="PF00097">
    <property type="entry name" value="zf-C3HC4"/>
    <property type="match status" value="1"/>
</dbReference>
<evidence type="ECO:0000256" key="9">
    <source>
        <dbReference type="ARBA" id="ARBA00023136"/>
    </source>
</evidence>
<dbReference type="InterPro" id="IPR017907">
    <property type="entry name" value="Znf_RING_CS"/>
</dbReference>
<dbReference type="InterPro" id="IPR045103">
    <property type="entry name" value="RNF5/RNF185-like"/>
</dbReference>
<dbReference type="GO" id="GO:0016567">
    <property type="term" value="P:protein ubiquitination"/>
    <property type="evidence" value="ECO:0007669"/>
    <property type="project" value="UniProtKB-UniPathway"/>
</dbReference>
<dbReference type="PROSITE" id="PS50089">
    <property type="entry name" value="ZF_RING_2"/>
    <property type="match status" value="1"/>
</dbReference>
<gene>
    <name evidence="11" type="ORF">F2Q68_00046467</name>
</gene>
<organism evidence="11 12">
    <name type="scientific">Brassica cretica</name>
    <name type="common">Mustard</name>
    <dbReference type="NCBI Taxonomy" id="69181"/>
    <lineage>
        <taxon>Eukaryota</taxon>
        <taxon>Viridiplantae</taxon>
        <taxon>Streptophyta</taxon>
        <taxon>Embryophyta</taxon>
        <taxon>Tracheophyta</taxon>
        <taxon>Spermatophyta</taxon>
        <taxon>Magnoliopsida</taxon>
        <taxon>eudicotyledons</taxon>
        <taxon>Gunneridae</taxon>
        <taxon>Pentapetalae</taxon>
        <taxon>rosids</taxon>
        <taxon>malvids</taxon>
        <taxon>Brassicales</taxon>
        <taxon>Brassicaceae</taxon>
        <taxon>Brassiceae</taxon>
        <taxon>Brassica</taxon>
    </lineage>
</organism>
<comment type="function">
    <text evidence="10">E3 ubiquitin-protein ligase.</text>
</comment>
<dbReference type="UniPathway" id="UPA00143"/>
<keyword evidence="9" id="KW-0472">Membrane</keyword>
<dbReference type="PROSITE" id="PS51257">
    <property type="entry name" value="PROKAR_LIPOPROTEIN"/>
    <property type="match status" value="1"/>
</dbReference>
<keyword evidence="7 10" id="KW-0833">Ubl conjugation pathway</keyword>
<evidence type="ECO:0000256" key="2">
    <source>
        <dbReference type="ARBA" id="ARBA00004308"/>
    </source>
</evidence>
<dbReference type="PANTHER" id="PTHR12313">
    <property type="entry name" value="E3 UBIQUITIN-PROTEIN LIGASE RNF5-RELATED"/>
    <property type="match status" value="1"/>
</dbReference>
<reference evidence="11" key="1">
    <citation type="submission" date="2019-12" db="EMBL/GenBank/DDBJ databases">
        <title>Genome sequencing and annotation of Brassica cretica.</title>
        <authorList>
            <person name="Studholme D.J."/>
            <person name="Sarris P.F."/>
        </authorList>
    </citation>
    <scope>NUCLEOTIDE SEQUENCE</scope>
    <source>
        <strain evidence="11">PFS-001/15</strain>
        <tissue evidence="11">Leaf</tissue>
    </source>
</reference>
<evidence type="ECO:0000256" key="1">
    <source>
        <dbReference type="ARBA" id="ARBA00000900"/>
    </source>
</evidence>
<dbReference type="Gene3D" id="3.30.40.10">
    <property type="entry name" value="Zinc/RING finger domain, C3HC4 (zinc finger)"/>
    <property type="match status" value="1"/>
</dbReference>
<keyword evidence="6 10" id="KW-0863">Zinc-finger</keyword>
<evidence type="ECO:0000256" key="6">
    <source>
        <dbReference type="ARBA" id="ARBA00022771"/>
    </source>
</evidence>
<protein>
    <recommendedName>
        <fullName evidence="10">E3 ubiquitin-protein ligase RMA</fullName>
        <ecNumber evidence="10">2.3.2.27</ecNumber>
    </recommendedName>
    <alternativeName>
        <fullName evidence="10">Protein RING membrane-anchor</fullName>
    </alternativeName>
    <alternativeName>
        <fullName evidence="10">RING-type E3 ubiquitin transferase RMA</fullName>
    </alternativeName>
</protein>
<evidence type="ECO:0000256" key="3">
    <source>
        <dbReference type="ARBA" id="ARBA00004906"/>
    </source>
</evidence>
<keyword evidence="5 10" id="KW-0479">Metal-binding</keyword>
<dbReference type="GO" id="GO:0006511">
    <property type="term" value="P:ubiquitin-dependent protein catabolic process"/>
    <property type="evidence" value="ECO:0007669"/>
    <property type="project" value="UniProtKB-UniRule"/>
</dbReference>
<evidence type="ECO:0000313" key="11">
    <source>
        <dbReference type="EMBL" id="KAF2606605.1"/>
    </source>
</evidence>
<dbReference type="EC" id="2.3.2.27" evidence="10"/>
<dbReference type="AlphaFoldDB" id="A0A3N6QAI9"/>
<proteinExistence type="predicted"/>
<dbReference type="PROSITE" id="PS00518">
    <property type="entry name" value="ZF_RING_1"/>
    <property type="match status" value="1"/>
</dbReference>
<evidence type="ECO:0000313" key="12">
    <source>
        <dbReference type="Proteomes" id="UP000712281"/>
    </source>
</evidence>
<comment type="pathway">
    <text evidence="3 10">Protein modification; protein ubiquitination.</text>
</comment>
<evidence type="ECO:0000256" key="10">
    <source>
        <dbReference type="RuleBase" id="RU369090"/>
    </source>
</evidence>
<comment type="catalytic activity">
    <reaction evidence="1 10">
        <text>S-ubiquitinyl-[E2 ubiquitin-conjugating enzyme]-L-cysteine + [acceptor protein]-L-lysine = [E2 ubiquitin-conjugating enzyme]-L-cysteine + N(6)-ubiquitinyl-[acceptor protein]-L-lysine.</text>
        <dbReference type="EC" id="2.3.2.27"/>
    </reaction>
</comment>
<evidence type="ECO:0000256" key="5">
    <source>
        <dbReference type="ARBA" id="ARBA00022723"/>
    </source>
</evidence>
<accession>A0A3N6QAI9</accession>
<sequence length="155" mass="17204">MFDTKPLEGFNCFNLVSLIACVIGTNMSLSNEEDVSNNFGCNICLEMAREPIVTLCGHLFCWPCLYKWIHFHSQSKHCPVCKAPVKEDSLVPLYGSGKPSSDPRSKPAATIPDRPAAPRLETARPRLRQRHHHESNFFGGFASVPGGARFGNFLL</sequence>
<dbReference type="GO" id="GO:0061630">
    <property type="term" value="F:ubiquitin protein ligase activity"/>
    <property type="evidence" value="ECO:0007669"/>
    <property type="project" value="UniProtKB-UniRule"/>
</dbReference>
<name>A0A3N6QAI9_BRACR</name>
<evidence type="ECO:0000256" key="8">
    <source>
        <dbReference type="ARBA" id="ARBA00022833"/>
    </source>
</evidence>
<dbReference type="EMBL" id="QGKW02000276">
    <property type="protein sequence ID" value="KAF2606605.1"/>
    <property type="molecule type" value="Genomic_DNA"/>
</dbReference>
<dbReference type="Proteomes" id="UP000712281">
    <property type="component" value="Unassembled WGS sequence"/>
</dbReference>
<dbReference type="GO" id="GO:0008270">
    <property type="term" value="F:zinc ion binding"/>
    <property type="evidence" value="ECO:0007669"/>
    <property type="project" value="UniProtKB-KW"/>
</dbReference>
<comment type="subcellular location">
    <subcellularLocation>
        <location evidence="2">Endomembrane system</location>
    </subcellularLocation>
    <subcellularLocation>
        <location evidence="10">Endoplasmic reticulum membrane</location>
        <topology evidence="10">Single-pass type IV membrane protein</topology>
    </subcellularLocation>
</comment>
<dbReference type="SMART" id="SM00184">
    <property type="entry name" value="RING"/>
    <property type="match status" value="1"/>
</dbReference>
<evidence type="ECO:0000256" key="4">
    <source>
        <dbReference type="ARBA" id="ARBA00022679"/>
    </source>
</evidence>
<keyword evidence="4 10" id="KW-0808">Transferase</keyword>
<dbReference type="InterPro" id="IPR013083">
    <property type="entry name" value="Znf_RING/FYVE/PHD"/>
</dbReference>
<dbReference type="InterPro" id="IPR001841">
    <property type="entry name" value="Znf_RING"/>
</dbReference>
<evidence type="ECO:0000256" key="7">
    <source>
        <dbReference type="ARBA" id="ARBA00022786"/>
    </source>
</evidence>
<comment type="domain">
    <text evidence="10">The RING-type zinc finger domain is responsible for E3 ligase activity.</text>
</comment>
<comment type="caution">
    <text evidence="11">The sequence shown here is derived from an EMBL/GenBank/DDBJ whole genome shotgun (WGS) entry which is preliminary data.</text>
</comment>
<dbReference type="GO" id="GO:0005789">
    <property type="term" value="C:endoplasmic reticulum membrane"/>
    <property type="evidence" value="ECO:0007669"/>
    <property type="project" value="UniProtKB-SubCell"/>
</dbReference>